<keyword evidence="1" id="KW-1133">Transmembrane helix</keyword>
<protein>
    <submittedName>
        <fullName evidence="2">Uncharacterized protein</fullName>
    </submittedName>
</protein>
<keyword evidence="1" id="KW-0472">Membrane</keyword>
<accession>A0AAQ3LBV6</accession>
<keyword evidence="1" id="KW-0812">Transmembrane</keyword>
<dbReference type="KEGG" id="puo:RZN69_11680"/>
<dbReference type="EMBL" id="CP136920">
    <property type="protein sequence ID" value="WOO39274.1"/>
    <property type="molecule type" value="Genomic_DNA"/>
</dbReference>
<gene>
    <name evidence="2" type="ORF">RZN69_11680</name>
</gene>
<evidence type="ECO:0000313" key="2">
    <source>
        <dbReference type="EMBL" id="WOO39274.1"/>
    </source>
</evidence>
<name>A0AAQ3LBV6_9BACT</name>
<evidence type="ECO:0000256" key="1">
    <source>
        <dbReference type="SAM" id="Phobius"/>
    </source>
</evidence>
<dbReference type="Proteomes" id="UP001304300">
    <property type="component" value="Chromosome"/>
</dbReference>
<feature type="transmembrane region" description="Helical" evidence="1">
    <location>
        <begin position="46"/>
        <end position="65"/>
    </location>
</feature>
<organism evidence="2 3">
    <name type="scientific">Rubellicoccus peritrichatus</name>
    <dbReference type="NCBI Taxonomy" id="3080537"/>
    <lineage>
        <taxon>Bacteria</taxon>
        <taxon>Pseudomonadati</taxon>
        <taxon>Verrucomicrobiota</taxon>
        <taxon>Opitutia</taxon>
        <taxon>Puniceicoccales</taxon>
        <taxon>Cerasicoccaceae</taxon>
        <taxon>Rubellicoccus</taxon>
    </lineage>
</organism>
<evidence type="ECO:0000313" key="3">
    <source>
        <dbReference type="Proteomes" id="UP001304300"/>
    </source>
</evidence>
<sequence>MNDPNYDPTRLQLGNRAELNLPDHAIRERDYLCREIMSAKRFRSSVCYGLMAVGMLFQMLGFTSVKDNTFTGYFSIVLGGLMMIAGVILFVKKTSEIGKFEKQLETAN</sequence>
<dbReference type="RefSeq" id="WP_317831106.1">
    <property type="nucleotide sequence ID" value="NZ_CP136920.1"/>
</dbReference>
<proteinExistence type="predicted"/>
<reference evidence="2 3" key="1">
    <citation type="submission" date="2023-10" db="EMBL/GenBank/DDBJ databases">
        <title>Rubellicoccus peritrichatus gen. nov., sp. nov., isolated from an algae of coral reef tank.</title>
        <authorList>
            <person name="Luo J."/>
        </authorList>
    </citation>
    <scope>NUCLEOTIDE SEQUENCE [LARGE SCALE GENOMIC DNA]</scope>
    <source>
        <strain evidence="2 3">CR14</strain>
    </source>
</reference>
<feature type="transmembrane region" description="Helical" evidence="1">
    <location>
        <begin position="71"/>
        <end position="91"/>
    </location>
</feature>
<dbReference type="AlphaFoldDB" id="A0AAQ3LBV6"/>
<keyword evidence="3" id="KW-1185">Reference proteome</keyword>